<dbReference type="Proteomes" id="UP000315010">
    <property type="component" value="Unassembled WGS sequence"/>
</dbReference>
<gene>
    <name evidence="2" type="ORF">CA13_17160</name>
</gene>
<protein>
    <submittedName>
        <fullName evidence="2">Uncharacterized protein</fullName>
    </submittedName>
</protein>
<dbReference type="AlphaFoldDB" id="A0A5C5Z0T4"/>
<feature type="chain" id="PRO_5023022589" evidence="1">
    <location>
        <begin position="24"/>
        <end position="264"/>
    </location>
</feature>
<comment type="caution">
    <text evidence="2">The sequence shown here is derived from an EMBL/GenBank/DDBJ whole genome shotgun (WGS) entry which is preliminary data.</text>
</comment>
<keyword evidence="1" id="KW-0732">Signal</keyword>
<keyword evidence="3" id="KW-1185">Reference proteome</keyword>
<evidence type="ECO:0000313" key="2">
    <source>
        <dbReference type="EMBL" id="TWT80303.1"/>
    </source>
</evidence>
<name>A0A5C5Z0T4_9BACT</name>
<dbReference type="RefSeq" id="WP_146395351.1">
    <property type="nucleotide sequence ID" value="NZ_SJPJ01000001.1"/>
</dbReference>
<accession>A0A5C5Z0T4</accession>
<organism evidence="2 3">
    <name type="scientific">Novipirellula herctigrandis</name>
    <dbReference type="NCBI Taxonomy" id="2527986"/>
    <lineage>
        <taxon>Bacteria</taxon>
        <taxon>Pseudomonadati</taxon>
        <taxon>Planctomycetota</taxon>
        <taxon>Planctomycetia</taxon>
        <taxon>Pirellulales</taxon>
        <taxon>Pirellulaceae</taxon>
        <taxon>Novipirellula</taxon>
    </lineage>
</organism>
<reference evidence="2 3" key="1">
    <citation type="submission" date="2019-02" db="EMBL/GenBank/DDBJ databases">
        <title>Deep-cultivation of Planctomycetes and their phenomic and genomic characterization uncovers novel biology.</title>
        <authorList>
            <person name="Wiegand S."/>
            <person name="Jogler M."/>
            <person name="Boedeker C."/>
            <person name="Pinto D."/>
            <person name="Vollmers J."/>
            <person name="Rivas-Marin E."/>
            <person name="Kohn T."/>
            <person name="Peeters S.H."/>
            <person name="Heuer A."/>
            <person name="Rast P."/>
            <person name="Oberbeckmann S."/>
            <person name="Bunk B."/>
            <person name="Jeske O."/>
            <person name="Meyerdierks A."/>
            <person name="Storesund J.E."/>
            <person name="Kallscheuer N."/>
            <person name="Luecker S."/>
            <person name="Lage O.M."/>
            <person name="Pohl T."/>
            <person name="Merkel B.J."/>
            <person name="Hornburger P."/>
            <person name="Mueller R.-W."/>
            <person name="Bruemmer F."/>
            <person name="Labrenz M."/>
            <person name="Spormann A.M."/>
            <person name="Op Den Camp H."/>
            <person name="Overmann J."/>
            <person name="Amann R."/>
            <person name="Jetten M.S.M."/>
            <person name="Mascher T."/>
            <person name="Medema M.H."/>
            <person name="Devos D.P."/>
            <person name="Kaster A.-K."/>
            <person name="Ovreas L."/>
            <person name="Rohde M."/>
            <person name="Galperin M.Y."/>
            <person name="Jogler C."/>
        </authorList>
    </citation>
    <scope>NUCLEOTIDE SEQUENCE [LARGE SCALE GENOMIC DNA]</scope>
    <source>
        <strain evidence="2 3">CA13</strain>
    </source>
</reference>
<feature type="signal peptide" evidence="1">
    <location>
        <begin position="1"/>
        <end position="23"/>
    </location>
</feature>
<evidence type="ECO:0000313" key="3">
    <source>
        <dbReference type="Proteomes" id="UP000315010"/>
    </source>
</evidence>
<evidence type="ECO:0000256" key="1">
    <source>
        <dbReference type="SAM" id="SignalP"/>
    </source>
</evidence>
<dbReference type="EMBL" id="SJPJ01000001">
    <property type="protein sequence ID" value="TWT80303.1"/>
    <property type="molecule type" value="Genomic_DNA"/>
</dbReference>
<proteinExistence type="predicted"/>
<sequence precursor="true">MNRLVLVWLAVSAFSSWCHPLFAVDNFCLQVRSVCVSEKRDELFKAFNDSQDALFIEKMSSPSGSARSIVSCVSADLNGSLLVAFSPYLQYMIPDMGEIVRVNADMSALVENVLEFEQVSHRLIFLRCLTDDRFAEEYIHLVCWSGRFVQREANGYQRIAINSLLGRLEAPNNEPWRTGLQAFILARLLHFKQPEFIAADVESIWEFNACVAKFAKQHRFKLANDSLGWVLSDEGVGIDELPYLHLPSRPAKSFEVDCNWLLDE</sequence>